<accession>A0ABQ7W465</accession>
<dbReference type="SUPFAM" id="SSF52540">
    <property type="entry name" value="P-loop containing nucleoside triphosphate hydrolases"/>
    <property type="match status" value="1"/>
</dbReference>
<dbReference type="Proteomes" id="UP000826656">
    <property type="component" value="Unassembled WGS sequence"/>
</dbReference>
<keyword evidence="3" id="KW-0472">Membrane</keyword>
<evidence type="ECO:0000256" key="2">
    <source>
        <dbReference type="ARBA" id="ARBA00023054"/>
    </source>
</evidence>
<dbReference type="Gene3D" id="3.40.50.300">
    <property type="entry name" value="P-loop containing nucleotide triphosphate hydrolases"/>
    <property type="match status" value="1"/>
</dbReference>
<evidence type="ECO:0000256" key="3">
    <source>
        <dbReference type="ARBA" id="ARBA00023136"/>
    </source>
</evidence>
<dbReference type="EMBL" id="JAIVGD010000003">
    <property type="protein sequence ID" value="KAH0775537.1"/>
    <property type="molecule type" value="Genomic_DNA"/>
</dbReference>
<dbReference type="PANTHER" id="PTHR11017">
    <property type="entry name" value="LEUCINE-RICH REPEAT-CONTAINING PROTEIN"/>
    <property type="match status" value="1"/>
</dbReference>
<comment type="caution">
    <text evidence="5">The sequence shown here is derived from an EMBL/GenBank/DDBJ whole genome shotgun (WGS) entry which is preliminary data.</text>
</comment>
<name>A0ABQ7W465_SOLTU</name>
<keyword evidence="2" id="KW-0175">Coiled coil</keyword>
<sequence length="90" mass="10478">MMEKDNCVNNKEDGRNLLAHRLRFKKVLVVLDDIDQLDYLAGNLDWFGNGSRIIATTRDKHLIGKNVVYEVPTLNEHDAIQLFEQYAFKE</sequence>
<evidence type="ECO:0000256" key="1">
    <source>
        <dbReference type="ARBA" id="ARBA00004170"/>
    </source>
</evidence>
<feature type="domain" description="NB-ARC" evidence="4">
    <location>
        <begin position="14"/>
        <end position="89"/>
    </location>
</feature>
<proteinExistence type="predicted"/>
<dbReference type="PANTHER" id="PTHR11017:SF569">
    <property type="entry name" value="DISEASE RESISTANCE PROTEIN"/>
    <property type="match status" value="1"/>
</dbReference>
<protein>
    <recommendedName>
        <fullName evidence="4">NB-ARC domain-containing protein</fullName>
    </recommendedName>
</protein>
<dbReference type="InterPro" id="IPR027417">
    <property type="entry name" value="P-loop_NTPase"/>
</dbReference>
<dbReference type="InterPro" id="IPR002182">
    <property type="entry name" value="NB-ARC"/>
</dbReference>
<reference evidence="5 6" key="1">
    <citation type="journal article" date="2021" name="bioRxiv">
        <title>Chromosome-scale and haplotype-resolved genome assembly of a tetraploid potato cultivar.</title>
        <authorList>
            <person name="Sun H."/>
            <person name="Jiao W.-B."/>
            <person name="Krause K."/>
            <person name="Campoy J.A."/>
            <person name="Goel M."/>
            <person name="Folz-Donahue K."/>
            <person name="Kukat C."/>
            <person name="Huettel B."/>
            <person name="Schneeberger K."/>
        </authorList>
    </citation>
    <scope>NUCLEOTIDE SEQUENCE [LARGE SCALE GENOMIC DNA]</scope>
    <source>
        <strain evidence="5">SolTubOtavaFocal</strain>
        <tissue evidence="5">Leaves</tissue>
    </source>
</reference>
<evidence type="ECO:0000313" key="6">
    <source>
        <dbReference type="Proteomes" id="UP000826656"/>
    </source>
</evidence>
<keyword evidence="6" id="KW-1185">Reference proteome</keyword>
<evidence type="ECO:0000259" key="4">
    <source>
        <dbReference type="Pfam" id="PF00931"/>
    </source>
</evidence>
<dbReference type="Pfam" id="PF00931">
    <property type="entry name" value="NB-ARC"/>
    <property type="match status" value="1"/>
</dbReference>
<dbReference type="InterPro" id="IPR044974">
    <property type="entry name" value="Disease_R_plants"/>
</dbReference>
<organism evidence="5 6">
    <name type="scientific">Solanum tuberosum</name>
    <name type="common">Potato</name>
    <dbReference type="NCBI Taxonomy" id="4113"/>
    <lineage>
        <taxon>Eukaryota</taxon>
        <taxon>Viridiplantae</taxon>
        <taxon>Streptophyta</taxon>
        <taxon>Embryophyta</taxon>
        <taxon>Tracheophyta</taxon>
        <taxon>Spermatophyta</taxon>
        <taxon>Magnoliopsida</taxon>
        <taxon>eudicotyledons</taxon>
        <taxon>Gunneridae</taxon>
        <taxon>Pentapetalae</taxon>
        <taxon>asterids</taxon>
        <taxon>lamiids</taxon>
        <taxon>Solanales</taxon>
        <taxon>Solanaceae</taxon>
        <taxon>Solanoideae</taxon>
        <taxon>Solaneae</taxon>
        <taxon>Solanum</taxon>
    </lineage>
</organism>
<gene>
    <name evidence="5" type="ORF">KY290_006948</name>
</gene>
<comment type="subcellular location">
    <subcellularLocation>
        <location evidence="1">Membrane</location>
        <topology evidence="1">Peripheral membrane protein</topology>
    </subcellularLocation>
</comment>
<evidence type="ECO:0000313" key="5">
    <source>
        <dbReference type="EMBL" id="KAH0775537.1"/>
    </source>
</evidence>